<dbReference type="OrthoDB" id="432292at2759"/>
<name>A0A5A8EIA5_CAFRO</name>
<keyword evidence="2" id="KW-0472">Membrane</keyword>
<comment type="caution">
    <text evidence="3">The sequence shown here is derived from an EMBL/GenBank/DDBJ whole genome shotgun (WGS) entry which is preliminary data.</text>
</comment>
<keyword evidence="2" id="KW-1133">Transmembrane helix</keyword>
<feature type="region of interest" description="Disordered" evidence="1">
    <location>
        <begin position="366"/>
        <end position="390"/>
    </location>
</feature>
<gene>
    <name evidence="3" type="ORF">FNF27_00765</name>
</gene>
<protein>
    <submittedName>
        <fullName evidence="3">Uncharacterized protein</fullName>
    </submittedName>
</protein>
<dbReference type="AlphaFoldDB" id="A0A5A8EIA5"/>
<evidence type="ECO:0000256" key="1">
    <source>
        <dbReference type="SAM" id="MobiDB-lite"/>
    </source>
</evidence>
<organism evidence="3 4">
    <name type="scientific">Cafeteria roenbergensis</name>
    <name type="common">Marine flagellate</name>
    <dbReference type="NCBI Taxonomy" id="33653"/>
    <lineage>
        <taxon>Eukaryota</taxon>
        <taxon>Sar</taxon>
        <taxon>Stramenopiles</taxon>
        <taxon>Bigyra</taxon>
        <taxon>Opalozoa</taxon>
        <taxon>Bicosoecida</taxon>
        <taxon>Cafeteriaceae</taxon>
        <taxon>Cafeteria</taxon>
    </lineage>
</organism>
<evidence type="ECO:0000313" key="3">
    <source>
        <dbReference type="EMBL" id="KAA0177595.1"/>
    </source>
</evidence>
<dbReference type="EMBL" id="VLTO01000003">
    <property type="protein sequence ID" value="KAA0177595.1"/>
    <property type="molecule type" value="Genomic_DNA"/>
</dbReference>
<sequence length="672" mass="66000">MRCPMLPLQAAVVRRGLRDDLPRPATAFLVASSLRGGGLSADLLSDFVGYLLRLRIGGGVGGAADGVVLFADGPEPEDEYTATATGWAVGTLAILAGEVPLGHHLPGVRRSLRDAARLLRTAGPAGAGLASLGGPADGGVRATSLVLAGSLRLSRAIDSPIDLPLSSSAPLLQFLVGRATCLAKVSRGGADLAAAADVADAVAAAVRILPFPPPAVVLTTPRVQAGPAARIRVRVTSAVGMPIPAQVGLVGTGKRSAGWIGRVDVPAVHLGDGSAEHELRLGDIDGLDGPGEYVLEVTAALLGVGAPASSHGRGAGWGGGAGDMPGLADSAAAAAAAAAAVQVEARRALVVSAGVRAVSAELRVEGSSDEAAAGRRASAQGGPGVNPASAPAAAATAVRASGNDTVVFTADLRFLGTSPGSQFRPQQAVFLLRPRSGSAGSGAGADAGALAASGSAAALAASGSAGAAVAVKAEPSHVTPGSWEGRMRLGAAPVGALSAGRYDVELLVGDRLLTSPLRWRFAAVEVSSPGRLPEAAAPLEGSDWALPGADRDPFASLPEAGQAASLGPGAAAEGGAAEEDGALGVAAAATAAVAVVVAVGAVVWRASLGVVAGPWRFAIHTVLPFVLVAALPAAKWVYGADAVRLAGAVTVPVMVALLVGDALVAGPSADRE</sequence>
<feature type="transmembrane region" description="Helical" evidence="2">
    <location>
        <begin position="644"/>
        <end position="664"/>
    </location>
</feature>
<feature type="transmembrane region" description="Helical" evidence="2">
    <location>
        <begin position="617"/>
        <end position="638"/>
    </location>
</feature>
<keyword evidence="2" id="KW-0812">Transmembrane</keyword>
<evidence type="ECO:0000256" key="2">
    <source>
        <dbReference type="SAM" id="Phobius"/>
    </source>
</evidence>
<evidence type="ECO:0000313" key="4">
    <source>
        <dbReference type="Proteomes" id="UP000322899"/>
    </source>
</evidence>
<reference evidence="3 4" key="1">
    <citation type="submission" date="2019-07" db="EMBL/GenBank/DDBJ databases">
        <title>Genomes of Cafeteria roenbergensis.</title>
        <authorList>
            <person name="Fischer M.G."/>
            <person name="Hackl T."/>
            <person name="Roman M."/>
        </authorList>
    </citation>
    <scope>NUCLEOTIDE SEQUENCE [LARGE SCALE GENOMIC DNA]</scope>
    <source>
        <strain evidence="3 4">E4-10P</strain>
    </source>
</reference>
<accession>A0A5A8EIA5</accession>
<feature type="compositionally biased region" description="Low complexity" evidence="1">
    <location>
        <begin position="369"/>
        <end position="390"/>
    </location>
</feature>
<dbReference type="Proteomes" id="UP000322899">
    <property type="component" value="Unassembled WGS sequence"/>
</dbReference>
<feature type="transmembrane region" description="Helical" evidence="2">
    <location>
        <begin position="582"/>
        <end position="605"/>
    </location>
</feature>
<proteinExistence type="predicted"/>